<evidence type="ECO:0000256" key="7">
    <source>
        <dbReference type="ARBA" id="ARBA00022989"/>
    </source>
</evidence>
<evidence type="ECO:0000256" key="4">
    <source>
        <dbReference type="ARBA" id="ARBA00022676"/>
    </source>
</evidence>
<evidence type="ECO:0000256" key="1">
    <source>
        <dbReference type="ARBA" id="ARBA00004141"/>
    </source>
</evidence>
<evidence type="ECO:0000256" key="2">
    <source>
        <dbReference type="ARBA" id="ARBA00004760"/>
    </source>
</evidence>
<dbReference type="InterPro" id="IPR025993">
    <property type="entry name" value="Ceramide_glucosylTrfase"/>
</dbReference>
<comment type="pathway">
    <text evidence="2">Lipid metabolism; sphingolipid metabolism.</text>
</comment>
<gene>
    <name evidence="10" type="ORF">VSX58_01580</name>
</gene>
<comment type="caution">
    <text evidence="10">The sequence shown here is derived from an EMBL/GenBank/DDBJ whole genome shotgun (WGS) entry which is preliminary data.</text>
</comment>
<evidence type="ECO:0000256" key="9">
    <source>
        <dbReference type="SAM" id="Phobius"/>
    </source>
</evidence>
<dbReference type="SUPFAM" id="SSF53448">
    <property type="entry name" value="Nucleotide-diphospho-sugar transferases"/>
    <property type="match status" value="1"/>
</dbReference>
<dbReference type="RefSeq" id="WP_327616506.1">
    <property type="nucleotide sequence ID" value="NZ_JAYWTM010000001.1"/>
</dbReference>
<feature type="transmembrane region" description="Helical" evidence="9">
    <location>
        <begin position="6"/>
        <end position="28"/>
    </location>
</feature>
<feature type="transmembrane region" description="Helical" evidence="9">
    <location>
        <begin position="273"/>
        <end position="299"/>
    </location>
</feature>
<reference evidence="10 11" key="1">
    <citation type="journal article" date="2017" name="Int. J. Syst. Evol. Microbiol.">
        <title>Brenneria populi subsp. brevivirga subsp. nov. isolated from symptomatic bark of Populus x euramericana canker, and description of Brenneria populi subsp. populi subsp. nov.</title>
        <authorList>
            <person name="Zheng M.H."/>
            <person name="Piao C.G."/>
            <person name="Xue H."/>
            <person name="Guo M.W."/>
            <person name="Li Y."/>
        </authorList>
    </citation>
    <scope>NUCLEOTIDE SEQUENCE [LARGE SCALE GENOMIC DNA]</scope>
    <source>
        <strain evidence="10 11">D9-5</strain>
    </source>
</reference>
<keyword evidence="4" id="KW-0328">Glycosyltransferase</keyword>
<keyword evidence="8 9" id="KW-0472">Membrane</keyword>
<dbReference type="InterPro" id="IPR029044">
    <property type="entry name" value="Nucleotide-diphossugar_trans"/>
</dbReference>
<sequence length="379" mass="42522">MTLITPTIVAICSILTAIQFASLCLALWRLRRPARASARACPFITLARPLCGLDRFEEETLRSCFLQDYPQYEILFCVASRQDPVIPLVERLIAEYPERSARLLIGDDKVTGNPKINNLYKAWQSSRADWVAMSDSNLLLPADYLRSLISSADERTGLVSSPACGIRPENLWGAVEAAMLNTHQARWQFLADIAGRGFAQGKTLFWRRDVLENGGGLAALGGELAEDVASTKLVRRAGLKLRLPPRPYPQPIGRRSFAAVWGRQLRWARIRRFGFLGLFIPEIVLGSLPALGAAAWLAAEDVISWVWPAVLFAAWYGAEWGMARALGWPHRARDVLAMLIRDMLLPALWVWCWFGRRIVWRGNVVSAEPSLSEDQQRNE</sequence>
<dbReference type="Pfam" id="PF13506">
    <property type="entry name" value="Glyco_transf_21"/>
    <property type="match status" value="1"/>
</dbReference>
<evidence type="ECO:0000256" key="5">
    <source>
        <dbReference type="ARBA" id="ARBA00022679"/>
    </source>
</evidence>
<proteinExistence type="predicted"/>
<dbReference type="Gene3D" id="3.90.550.10">
    <property type="entry name" value="Spore Coat Polysaccharide Biosynthesis Protein SpsA, Chain A"/>
    <property type="match status" value="1"/>
</dbReference>
<comment type="subcellular location">
    <subcellularLocation>
        <location evidence="1">Membrane</location>
        <topology evidence="1">Multi-pass membrane protein</topology>
    </subcellularLocation>
</comment>
<keyword evidence="7 9" id="KW-1133">Transmembrane helix</keyword>
<evidence type="ECO:0000313" key="10">
    <source>
        <dbReference type="EMBL" id="MEC5341303.1"/>
    </source>
</evidence>
<protein>
    <submittedName>
        <fullName evidence="10">Glycosyltransferase</fullName>
    </submittedName>
</protein>
<comment type="pathway">
    <text evidence="3">Sphingolipid metabolism.</text>
</comment>
<dbReference type="Proteomes" id="UP001309705">
    <property type="component" value="Unassembled WGS sequence"/>
</dbReference>
<keyword evidence="6 9" id="KW-0812">Transmembrane</keyword>
<keyword evidence="5" id="KW-0808">Transferase</keyword>
<evidence type="ECO:0000256" key="6">
    <source>
        <dbReference type="ARBA" id="ARBA00022692"/>
    </source>
</evidence>
<dbReference type="PANTHER" id="PTHR12726">
    <property type="entry name" value="CERAMIDE GLUCOSYLTRANSFERASE"/>
    <property type="match status" value="1"/>
</dbReference>
<feature type="transmembrane region" description="Helical" evidence="9">
    <location>
        <begin position="305"/>
        <end position="323"/>
    </location>
</feature>
<organism evidence="10 11">
    <name type="scientific">Brenneria populi</name>
    <dbReference type="NCBI Taxonomy" id="1505588"/>
    <lineage>
        <taxon>Bacteria</taxon>
        <taxon>Pseudomonadati</taxon>
        <taxon>Pseudomonadota</taxon>
        <taxon>Gammaproteobacteria</taxon>
        <taxon>Enterobacterales</taxon>
        <taxon>Pectobacteriaceae</taxon>
        <taxon>Brenneria</taxon>
    </lineage>
</organism>
<evidence type="ECO:0000313" key="11">
    <source>
        <dbReference type="Proteomes" id="UP001309705"/>
    </source>
</evidence>
<accession>A0ABU6JKX3</accession>
<evidence type="ECO:0000256" key="3">
    <source>
        <dbReference type="ARBA" id="ARBA00004991"/>
    </source>
</evidence>
<evidence type="ECO:0000256" key="8">
    <source>
        <dbReference type="ARBA" id="ARBA00023136"/>
    </source>
</evidence>
<name>A0ABU6JKX3_9GAMM</name>
<dbReference type="EMBL" id="JAYWTM010000001">
    <property type="protein sequence ID" value="MEC5341303.1"/>
    <property type="molecule type" value="Genomic_DNA"/>
</dbReference>
<keyword evidence="11" id="KW-1185">Reference proteome</keyword>
<dbReference type="PANTHER" id="PTHR12726:SF0">
    <property type="entry name" value="CERAMIDE GLUCOSYLTRANSFERASE"/>
    <property type="match status" value="1"/>
</dbReference>